<evidence type="ECO:0008006" key="4">
    <source>
        <dbReference type="Google" id="ProtNLM"/>
    </source>
</evidence>
<dbReference type="AlphaFoldDB" id="A0A3A4AWT5"/>
<keyword evidence="3" id="KW-1185">Reference proteome</keyword>
<proteinExistence type="predicted"/>
<gene>
    <name evidence="2" type="ORF">D5H75_31120</name>
</gene>
<accession>A0A3A4AWT5</accession>
<feature type="chain" id="PRO_5017435727" description="Secreted protein" evidence="1">
    <location>
        <begin position="21"/>
        <end position="177"/>
    </location>
</feature>
<organism evidence="2 3">
    <name type="scientific">Bailinhaonella thermotolerans</name>
    <dbReference type="NCBI Taxonomy" id="1070861"/>
    <lineage>
        <taxon>Bacteria</taxon>
        <taxon>Bacillati</taxon>
        <taxon>Actinomycetota</taxon>
        <taxon>Actinomycetes</taxon>
        <taxon>Streptosporangiales</taxon>
        <taxon>Streptosporangiaceae</taxon>
        <taxon>Bailinhaonella</taxon>
    </lineage>
</organism>
<evidence type="ECO:0000313" key="3">
    <source>
        <dbReference type="Proteomes" id="UP000265768"/>
    </source>
</evidence>
<protein>
    <recommendedName>
        <fullName evidence="4">Secreted protein</fullName>
    </recommendedName>
</protein>
<name>A0A3A4AWT5_9ACTN</name>
<evidence type="ECO:0000256" key="1">
    <source>
        <dbReference type="SAM" id="SignalP"/>
    </source>
</evidence>
<dbReference type="EMBL" id="QZEY01000017">
    <property type="protein sequence ID" value="RJL23892.1"/>
    <property type="molecule type" value="Genomic_DNA"/>
</dbReference>
<keyword evidence="1" id="KW-0732">Signal</keyword>
<comment type="caution">
    <text evidence="2">The sequence shown here is derived from an EMBL/GenBank/DDBJ whole genome shotgun (WGS) entry which is preliminary data.</text>
</comment>
<reference evidence="2 3" key="1">
    <citation type="submission" date="2018-09" db="EMBL/GenBank/DDBJ databases">
        <title>YIM 75507 draft genome.</title>
        <authorList>
            <person name="Tang S."/>
            <person name="Feng Y."/>
        </authorList>
    </citation>
    <scope>NUCLEOTIDE SEQUENCE [LARGE SCALE GENOMIC DNA]</scope>
    <source>
        <strain evidence="2 3">YIM 75507</strain>
    </source>
</reference>
<evidence type="ECO:0000313" key="2">
    <source>
        <dbReference type="EMBL" id="RJL23892.1"/>
    </source>
</evidence>
<dbReference type="Proteomes" id="UP000265768">
    <property type="component" value="Unassembled WGS sequence"/>
</dbReference>
<dbReference type="RefSeq" id="WP_119930148.1">
    <property type="nucleotide sequence ID" value="NZ_QZEY01000017.1"/>
</dbReference>
<sequence>MVAAVALAATGVMAAGPAHAADYDGRLPSAVPGCGSNVRATTTNQEAYDDTISLYANGVYYGWAEWRVGTSGICKNYKWIRLHLTRAVDSTWTSPFGIRTVDMQPGDNRSTSLDIGSRGAGTVDSEVLWAPTVPLMSHLLGIVNTPGAEAYINYSRGGGPAQSFWTCPPSQAGRCGR</sequence>
<feature type="signal peptide" evidence="1">
    <location>
        <begin position="1"/>
        <end position="20"/>
    </location>
</feature>
<dbReference type="OrthoDB" id="9993535at2"/>